<dbReference type="InterPro" id="IPR009057">
    <property type="entry name" value="Homeodomain-like_sf"/>
</dbReference>
<dbReference type="EMBL" id="CP010537">
    <property type="protein sequence ID" value="AJG22383.1"/>
    <property type="molecule type" value="Genomic_DNA"/>
</dbReference>
<keyword evidence="1 2" id="KW-0238">DNA-binding</keyword>
<dbReference type="Pfam" id="PF00440">
    <property type="entry name" value="TetR_N"/>
    <property type="match status" value="1"/>
</dbReference>
<dbReference type="KEGG" id="cbw:RR42_s0793"/>
<dbReference type="Gene3D" id="1.10.357.10">
    <property type="entry name" value="Tetracycline Repressor, domain 2"/>
    <property type="match status" value="1"/>
</dbReference>
<feature type="domain" description="HTH tetR-type" evidence="3">
    <location>
        <begin position="1"/>
        <end position="47"/>
    </location>
</feature>
<dbReference type="SUPFAM" id="SSF46689">
    <property type="entry name" value="Homeodomain-like"/>
    <property type="match status" value="1"/>
</dbReference>
<reference evidence="4 5" key="1">
    <citation type="journal article" date="2015" name="Genome Announc.">
        <title>Complete Genome Sequence of Cupriavidus basilensis 4G11, Isolated from the Oak Ridge Field Research Center Site.</title>
        <authorList>
            <person name="Ray J."/>
            <person name="Waters R.J."/>
            <person name="Skerker J.M."/>
            <person name="Kuehl J.V."/>
            <person name="Price M.N."/>
            <person name="Huang J."/>
            <person name="Chakraborty R."/>
            <person name="Arkin A.P."/>
            <person name="Deutschbauer A."/>
        </authorList>
    </citation>
    <scope>NUCLEOTIDE SEQUENCE [LARGE SCALE GENOMIC DNA]</scope>
    <source>
        <strain evidence="4">4G11</strain>
    </source>
</reference>
<dbReference type="PROSITE" id="PS50977">
    <property type="entry name" value="HTH_TETR_2"/>
    <property type="match status" value="1"/>
</dbReference>
<dbReference type="InterPro" id="IPR041479">
    <property type="entry name" value="TetR_CgmR_C"/>
</dbReference>
<evidence type="ECO:0000259" key="3">
    <source>
        <dbReference type="PROSITE" id="PS50977"/>
    </source>
</evidence>
<gene>
    <name evidence="4" type="ORF">RR42_s0793</name>
</gene>
<dbReference type="InterPro" id="IPR001647">
    <property type="entry name" value="HTH_TetR"/>
</dbReference>
<accession>A0A0C4YHB9</accession>
<dbReference type="Proteomes" id="UP000031843">
    <property type="component" value="Chromosome secondary"/>
</dbReference>
<dbReference type="AlphaFoldDB" id="A0A0C4YHB9"/>
<proteinExistence type="predicted"/>
<dbReference type="Pfam" id="PF17937">
    <property type="entry name" value="TetR_C_28"/>
    <property type="match status" value="1"/>
</dbReference>
<name>A0A0C4YHB9_9BURK</name>
<protein>
    <submittedName>
        <fullName evidence="4">Transcriptional regulator, TetR family</fullName>
    </submittedName>
</protein>
<evidence type="ECO:0000313" key="5">
    <source>
        <dbReference type="Proteomes" id="UP000031843"/>
    </source>
</evidence>
<evidence type="ECO:0000256" key="2">
    <source>
        <dbReference type="PROSITE-ProRule" id="PRU00335"/>
    </source>
</evidence>
<evidence type="ECO:0000313" key="4">
    <source>
        <dbReference type="EMBL" id="AJG22383.1"/>
    </source>
</evidence>
<feature type="DNA-binding region" description="H-T-H motif" evidence="2">
    <location>
        <begin position="10"/>
        <end position="29"/>
    </location>
</feature>
<dbReference type="GO" id="GO:0003677">
    <property type="term" value="F:DNA binding"/>
    <property type="evidence" value="ECO:0007669"/>
    <property type="project" value="UniProtKB-UniRule"/>
</dbReference>
<sequence>MAKRGVTQLTIQATADAVGITKAGLIYHFKTRDDLLTALVERMVAELDAQVGVPAPNDAEPVSPRAKMAELTSFTFDMPASQKQLMTNMLAAASAHPHLLPPVQALFARSYEALDRGPKAGLAQLLSVALDGLLLLELLQLHEFTPDQRAAMRKTVEKLARDLP</sequence>
<evidence type="ECO:0000256" key="1">
    <source>
        <dbReference type="ARBA" id="ARBA00023125"/>
    </source>
</evidence>
<keyword evidence="5" id="KW-1185">Reference proteome</keyword>
<dbReference type="STRING" id="68895.RR42_s0793"/>
<organism evidence="4 5">
    <name type="scientific">Cupriavidus basilensis</name>
    <dbReference type="NCBI Taxonomy" id="68895"/>
    <lineage>
        <taxon>Bacteria</taxon>
        <taxon>Pseudomonadati</taxon>
        <taxon>Pseudomonadota</taxon>
        <taxon>Betaproteobacteria</taxon>
        <taxon>Burkholderiales</taxon>
        <taxon>Burkholderiaceae</taxon>
        <taxon>Cupriavidus</taxon>
    </lineage>
</organism>